<proteinExistence type="predicted"/>
<dbReference type="Proteomes" id="UP000799324">
    <property type="component" value="Unassembled WGS sequence"/>
</dbReference>
<accession>A0A6A6SR17</accession>
<organism evidence="2 3">
    <name type="scientific">Lophiostoma macrostomum CBS 122681</name>
    <dbReference type="NCBI Taxonomy" id="1314788"/>
    <lineage>
        <taxon>Eukaryota</taxon>
        <taxon>Fungi</taxon>
        <taxon>Dikarya</taxon>
        <taxon>Ascomycota</taxon>
        <taxon>Pezizomycotina</taxon>
        <taxon>Dothideomycetes</taxon>
        <taxon>Pleosporomycetidae</taxon>
        <taxon>Pleosporales</taxon>
        <taxon>Lophiostomataceae</taxon>
        <taxon>Lophiostoma</taxon>
    </lineage>
</organism>
<evidence type="ECO:0000256" key="1">
    <source>
        <dbReference type="SAM" id="MobiDB-lite"/>
    </source>
</evidence>
<evidence type="ECO:0000313" key="2">
    <source>
        <dbReference type="EMBL" id="KAF2650285.1"/>
    </source>
</evidence>
<feature type="compositionally biased region" description="Basic and acidic residues" evidence="1">
    <location>
        <begin position="88"/>
        <end position="112"/>
    </location>
</feature>
<reference evidence="2" key="1">
    <citation type="journal article" date="2020" name="Stud. Mycol.">
        <title>101 Dothideomycetes genomes: a test case for predicting lifestyles and emergence of pathogens.</title>
        <authorList>
            <person name="Haridas S."/>
            <person name="Albert R."/>
            <person name="Binder M."/>
            <person name="Bloem J."/>
            <person name="Labutti K."/>
            <person name="Salamov A."/>
            <person name="Andreopoulos B."/>
            <person name="Baker S."/>
            <person name="Barry K."/>
            <person name="Bills G."/>
            <person name="Bluhm B."/>
            <person name="Cannon C."/>
            <person name="Castanera R."/>
            <person name="Culley D."/>
            <person name="Daum C."/>
            <person name="Ezra D."/>
            <person name="Gonzalez J."/>
            <person name="Henrissat B."/>
            <person name="Kuo A."/>
            <person name="Liang C."/>
            <person name="Lipzen A."/>
            <person name="Lutzoni F."/>
            <person name="Magnuson J."/>
            <person name="Mondo S."/>
            <person name="Nolan M."/>
            <person name="Ohm R."/>
            <person name="Pangilinan J."/>
            <person name="Park H.-J."/>
            <person name="Ramirez L."/>
            <person name="Alfaro M."/>
            <person name="Sun H."/>
            <person name="Tritt A."/>
            <person name="Yoshinaga Y."/>
            <person name="Zwiers L.-H."/>
            <person name="Turgeon B."/>
            <person name="Goodwin S."/>
            <person name="Spatafora J."/>
            <person name="Crous P."/>
            <person name="Grigoriev I."/>
        </authorList>
    </citation>
    <scope>NUCLEOTIDE SEQUENCE</scope>
    <source>
        <strain evidence="2">CBS 122681</strain>
    </source>
</reference>
<sequence length="186" mass="21078">MKQDVVERGPSKLKDHVASPHARVAVEWLSRLVFHDFLPEYALYEGAGNLGGRRTLRVRNGGWDRPTQQPDLRGDSKGNHSLHTKPRASSDYHYRYRETERDTGSDEKRDNKSCLGAETRPINLTFLRETAPISRIDGHAARDVEYDFETFPYYSRLPQLPLSTSSSARSLPMGMASGHDNHCTIP</sequence>
<dbReference type="EMBL" id="MU004460">
    <property type="protein sequence ID" value="KAF2650285.1"/>
    <property type="molecule type" value="Genomic_DNA"/>
</dbReference>
<dbReference type="AlphaFoldDB" id="A0A6A6SR17"/>
<name>A0A6A6SR17_9PLEO</name>
<evidence type="ECO:0000313" key="3">
    <source>
        <dbReference type="Proteomes" id="UP000799324"/>
    </source>
</evidence>
<feature type="region of interest" description="Disordered" evidence="1">
    <location>
        <begin position="59"/>
        <end position="114"/>
    </location>
</feature>
<keyword evidence="3" id="KW-1185">Reference proteome</keyword>
<gene>
    <name evidence="2" type="ORF">K491DRAFT_683113</name>
</gene>
<protein>
    <submittedName>
        <fullName evidence="2">Uncharacterized protein</fullName>
    </submittedName>
</protein>